<dbReference type="SMART" id="SM00347">
    <property type="entry name" value="HTH_MARR"/>
    <property type="match status" value="1"/>
</dbReference>
<evidence type="ECO:0000256" key="2">
    <source>
        <dbReference type="ARBA" id="ARBA00023125"/>
    </source>
</evidence>
<evidence type="ECO:0000313" key="6">
    <source>
        <dbReference type="Proteomes" id="UP001596302"/>
    </source>
</evidence>
<protein>
    <submittedName>
        <fullName evidence="5">MarR family winged helix-turn-helix transcriptional regulator</fullName>
    </submittedName>
</protein>
<dbReference type="InterPro" id="IPR039422">
    <property type="entry name" value="MarR/SlyA-like"/>
</dbReference>
<dbReference type="Proteomes" id="UP001596302">
    <property type="component" value="Unassembled WGS sequence"/>
</dbReference>
<keyword evidence="2" id="KW-0238">DNA-binding</keyword>
<dbReference type="InterPro" id="IPR036388">
    <property type="entry name" value="WH-like_DNA-bd_sf"/>
</dbReference>
<evidence type="ECO:0000256" key="3">
    <source>
        <dbReference type="ARBA" id="ARBA00023163"/>
    </source>
</evidence>
<dbReference type="InterPro" id="IPR000835">
    <property type="entry name" value="HTH_MarR-typ"/>
</dbReference>
<dbReference type="Gene3D" id="1.10.10.10">
    <property type="entry name" value="Winged helix-like DNA-binding domain superfamily/Winged helix DNA-binding domain"/>
    <property type="match status" value="1"/>
</dbReference>
<dbReference type="SUPFAM" id="SSF46785">
    <property type="entry name" value="Winged helix' DNA-binding domain"/>
    <property type="match status" value="1"/>
</dbReference>
<gene>
    <name evidence="5" type="ORF">ACFQE5_02210</name>
</gene>
<accession>A0ABW1IX59</accession>
<name>A0ABW1IX59_9PSEU</name>
<keyword evidence="3" id="KW-0804">Transcription</keyword>
<dbReference type="InterPro" id="IPR036390">
    <property type="entry name" value="WH_DNA-bd_sf"/>
</dbReference>
<dbReference type="RefSeq" id="WP_379582171.1">
    <property type="nucleotide sequence ID" value="NZ_JBHSQW010000005.1"/>
</dbReference>
<dbReference type="Pfam" id="PF12802">
    <property type="entry name" value="MarR_2"/>
    <property type="match status" value="1"/>
</dbReference>
<evidence type="ECO:0000256" key="1">
    <source>
        <dbReference type="ARBA" id="ARBA00023015"/>
    </source>
</evidence>
<dbReference type="EMBL" id="JBHSQW010000005">
    <property type="protein sequence ID" value="MFC5993019.1"/>
    <property type="molecule type" value="Genomic_DNA"/>
</dbReference>
<dbReference type="PRINTS" id="PR00598">
    <property type="entry name" value="HTHMARR"/>
</dbReference>
<dbReference type="PANTHER" id="PTHR33164:SF64">
    <property type="entry name" value="TRANSCRIPTIONAL REGULATOR SLYA"/>
    <property type="match status" value="1"/>
</dbReference>
<comment type="caution">
    <text evidence="5">The sequence shown here is derived from an EMBL/GenBank/DDBJ whole genome shotgun (WGS) entry which is preliminary data.</text>
</comment>
<sequence>MAPGTVPLTHATLGRLLHQVQHQMSRRIETVLRESTDSPTLDQWRVLDLLADGGGHPMSEIAGYARVPAPTLTKIVDRLVDAALVYRRVDDADRRRVLVYLAEHGRRLHDRLAPEVAAAEQAVADELGADDAARLRTLLARLADRLG</sequence>
<reference evidence="6" key="1">
    <citation type="journal article" date="2019" name="Int. J. Syst. Evol. Microbiol.">
        <title>The Global Catalogue of Microorganisms (GCM) 10K type strain sequencing project: providing services to taxonomists for standard genome sequencing and annotation.</title>
        <authorList>
            <consortium name="The Broad Institute Genomics Platform"/>
            <consortium name="The Broad Institute Genome Sequencing Center for Infectious Disease"/>
            <person name="Wu L."/>
            <person name="Ma J."/>
        </authorList>
    </citation>
    <scope>NUCLEOTIDE SEQUENCE [LARGE SCALE GENOMIC DNA]</scope>
    <source>
        <strain evidence="6">CCM 8391</strain>
    </source>
</reference>
<evidence type="ECO:0000259" key="4">
    <source>
        <dbReference type="PROSITE" id="PS50995"/>
    </source>
</evidence>
<keyword evidence="6" id="KW-1185">Reference proteome</keyword>
<dbReference type="PROSITE" id="PS50995">
    <property type="entry name" value="HTH_MARR_2"/>
    <property type="match status" value="1"/>
</dbReference>
<feature type="domain" description="HTH marR-type" evidence="4">
    <location>
        <begin position="10"/>
        <end position="144"/>
    </location>
</feature>
<dbReference type="PANTHER" id="PTHR33164">
    <property type="entry name" value="TRANSCRIPTIONAL REGULATOR, MARR FAMILY"/>
    <property type="match status" value="1"/>
</dbReference>
<proteinExistence type="predicted"/>
<keyword evidence="1" id="KW-0805">Transcription regulation</keyword>
<organism evidence="5 6">
    <name type="scientific">Pseudonocardia hispaniensis</name>
    <dbReference type="NCBI Taxonomy" id="904933"/>
    <lineage>
        <taxon>Bacteria</taxon>
        <taxon>Bacillati</taxon>
        <taxon>Actinomycetota</taxon>
        <taxon>Actinomycetes</taxon>
        <taxon>Pseudonocardiales</taxon>
        <taxon>Pseudonocardiaceae</taxon>
        <taxon>Pseudonocardia</taxon>
    </lineage>
</organism>
<evidence type="ECO:0000313" key="5">
    <source>
        <dbReference type="EMBL" id="MFC5993019.1"/>
    </source>
</evidence>